<dbReference type="PANTHER" id="PTHR47592">
    <property type="entry name" value="PBF68 PROTEIN"/>
    <property type="match status" value="1"/>
</dbReference>
<proteinExistence type="predicted"/>
<accession>F0WKW7</accession>
<dbReference type="PROSITE" id="PS50158">
    <property type="entry name" value="ZF_CCHC"/>
    <property type="match status" value="1"/>
</dbReference>
<dbReference type="GO" id="GO:0008270">
    <property type="term" value="F:zinc ion binding"/>
    <property type="evidence" value="ECO:0007669"/>
    <property type="project" value="UniProtKB-KW"/>
</dbReference>
<dbReference type="InterPro" id="IPR001878">
    <property type="entry name" value="Znf_CCHC"/>
</dbReference>
<dbReference type="Pfam" id="PF00098">
    <property type="entry name" value="zf-CCHC"/>
    <property type="match status" value="1"/>
</dbReference>
<protein>
    <submittedName>
        <fullName evidence="3">Putative polyprotein</fullName>
    </submittedName>
</protein>
<keyword evidence="1" id="KW-0863">Zinc-finger</keyword>
<dbReference type="SUPFAM" id="SSF57756">
    <property type="entry name" value="Retrovirus zinc finger-like domains"/>
    <property type="match status" value="1"/>
</dbReference>
<dbReference type="Pfam" id="PF22936">
    <property type="entry name" value="Pol_BBD"/>
    <property type="match status" value="1"/>
</dbReference>
<dbReference type="EMBL" id="FR824183">
    <property type="protein sequence ID" value="CCA21926.1"/>
    <property type="molecule type" value="Genomic_DNA"/>
</dbReference>
<dbReference type="GO" id="GO:0003676">
    <property type="term" value="F:nucleic acid binding"/>
    <property type="evidence" value="ECO:0007669"/>
    <property type="project" value="InterPro"/>
</dbReference>
<evidence type="ECO:0000313" key="3">
    <source>
        <dbReference type="EMBL" id="CCA21926.1"/>
    </source>
</evidence>
<sequence length="332" mass="38465">MNKAPNMTIEHEKMVDLGSENWSKVIFSDEKEVEFGCSRWSTRYYWHELRKEKETFVVKMEVNRLWYGFWADEKIYNRVQKKKDSYDFKLQRGGDIMDHFQKFDELCLSMEALGDVTSPDKKMVFLLGSLSDEYDQITKTIENIQGINTLHVKEMLRRDEVEIEGTLPRMEREKKHKKETNIKCFHCNRNGHMKKDCWKLRNGGKETKNEQAFSSYESNACGWILDSGASSHMSFKEDDFTNLEAMTTPINISVANGEKLEAVGIGSVHMKLSNDRNIRVENVLYVPEVDKRLLSISAMNEKGLKVVFGQAKCEIKNGDEHIITVARSGNFS</sequence>
<dbReference type="AlphaFoldDB" id="F0WKW7"/>
<dbReference type="HOGENOM" id="CLU_001650_11_3_1"/>
<gene>
    <name evidence="3" type="primary">AlNc14C138G7157</name>
    <name evidence="3" type="ORF">ALNC14_080690</name>
</gene>
<dbReference type="InterPro" id="IPR054722">
    <property type="entry name" value="PolX-like_BBD"/>
</dbReference>
<organism evidence="3">
    <name type="scientific">Albugo laibachii Nc14</name>
    <dbReference type="NCBI Taxonomy" id="890382"/>
    <lineage>
        <taxon>Eukaryota</taxon>
        <taxon>Sar</taxon>
        <taxon>Stramenopiles</taxon>
        <taxon>Oomycota</taxon>
        <taxon>Peronosporomycetes</taxon>
        <taxon>Albuginales</taxon>
        <taxon>Albuginaceae</taxon>
        <taxon>Albugo</taxon>
    </lineage>
</organism>
<reference evidence="3" key="2">
    <citation type="submission" date="2011-02" db="EMBL/GenBank/DDBJ databases">
        <authorList>
            <person name="MacLean D."/>
        </authorList>
    </citation>
    <scope>NUCLEOTIDE SEQUENCE</scope>
</reference>
<feature type="domain" description="CCHC-type" evidence="2">
    <location>
        <begin position="183"/>
        <end position="197"/>
    </location>
</feature>
<reference evidence="3" key="1">
    <citation type="journal article" date="2011" name="PLoS Biol.">
        <title>Gene gain and loss during evolution of obligate parasitism in the white rust pathogen of Arabidopsis thaliana.</title>
        <authorList>
            <person name="Kemen E."/>
            <person name="Gardiner A."/>
            <person name="Schultz-Larsen T."/>
            <person name="Kemen A.C."/>
            <person name="Balmuth A.L."/>
            <person name="Robert-Seilaniantz A."/>
            <person name="Bailey K."/>
            <person name="Holub E."/>
            <person name="Studholme D.J."/>
            <person name="Maclean D."/>
            <person name="Jones J.D."/>
        </authorList>
    </citation>
    <scope>NUCLEOTIDE SEQUENCE</scope>
</reference>
<dbReference type="Pfam" id="PF14223">
    <property type="entry name" value="Retrotran_gag_2"/>
    <property type="match status" value="1"/>
</dbReference>
<dbReference type="Gene3D" id="4.10.60.10">
    <property type="entry name" value="Zinc finger, CCHC-type"/>
    <property type="match status" value="1"/>
</dbReference>
<evidence type="ECO:0000259" key="2">
    <source>
        <dbReference type="PROSITE" id="PS50158"/>
    </source>
</evidence>
<dbReference type="InterPro" id="IPR036875">
    <property type="entry name" value="Znf_CCHC_sf"/>
</dbReference>
<dbReference type="PANTHER" id="PTHR47592:SF27">
    <property type="entry name" value="OS08G0421700 PROTEIN"/>
    <property type="match status" value="1"/>
</dbReference>
<keyword evidence="1" id="KW-0862">Zinc</keyword>
<name>F0WKW7_9STRA</name>
<evidence type="ECO:0000256" key="1">
    <source>
        <dbReference type="PROSITE-ProRule" id="PRU00047"/>
    </source>
</evidence>
<keyword evidence="1" id="KW-0479">Metal-binding</keyword>